<dbReference type="SUPFAM" id="SSF55073">
    <property type="entry name" value="Nucleotide cyclase"/>
    <property type="match status" value="1"/>
</dbReference>
<dbReference type="RefSeq" id="WP_133326035.1">
    <property type="nucleotide sequence ID" value="NZ_SMYL01000002.1"/>
</dbReference>
<evidence type="ECO:0000313" key="4">
    <source>
        <dbReference type="EMBL" id="TDK67112.1"/>
    </source>
</evidence>
<organism evidence="4 5">
    <name type="scientific">Sapientia aquatica</name>
    <dbReference type="NCBI Taxonomy" id="1549640"/>
    <lineage>
        <taxon>Bacteria</taxon>
        <taxon>Pseudomonadati</taxon>
        <taxon>Pseudomonadota</taxon>
        <taxon>Betaproteobacteria</taxon>
        <taxon>Burkholderiales</taxon>
        <taxon>Oxalobacteraceae</taxon>
        <taxon>Sapientia</taxon>
    </lineage>
</organism>
<dbReference type="InterPro" id="IPR000014">
    <property type="entry name" value="PAS"/>
</dbReference>
<dbReference type="InterPro" id="IPR043128">
    <property type="entry name" value="Rev_trsase/Diguanyl_cyclase"/>
</dbReference>
<accession>A0A4R5W3F8</accession>
<dbReference type="PROSITE" id="PS50887">
    <property type="entry name" value="GGDEF"/>
    <property type="match status" value="1"/>
</dbReference>
<dbReference type="PANTHER" id="PTHR46663">
    <property type="entry name" value="DIGUANYLATE CYCLASE DGCT-RELATED"/>
    <property type="match status" value="1"/>
</dbReference>
<dbReference type="PROSITE" id="PS50112">
    <property type="entry name" value="PAS"/>
    <property type="match status" value="1"/>
</dbReference>
<dbReference type="OrthoDB" id="8526884at2"/>
<evidence type="ECO:0000259" key="3">
    <source>
        <dbReference type="PROSITE" id="PS50887"/>
    </source>
</evidence>
<reference evidence="4 5" key="1">
    <citation type="submission" date="2019-03" db="EMBL/GenBank/DDBJ databases">
        <title>Sapientia aquatica gen. nov., sp. nov., isolated from a crater lake.</title>
        <authorList>
            <person name="Felfoldi T."/>
            <person name="Szabo A."/>
            <person name="Toth E."/>
            <person name="Schumann P."/>
            <person name="Keki Z."/>
            <person name="Marialigeti K."/>
            <person name="Mathe I."/>
        </authorList>
    </citation>
    <scope>NUCLEOTIDE SEQUENCE [LARGE SCALE GENOMIC DNA]</scope>
    <source>
        <strain evidence="4 5">SA-152</strain>
    </source>
</reference>
<dbReference type="SMART" id="SM00086">
    <property type="entry name" value="PAC"/>
    <property type="match status" value="1"/>
</dbReference>
<dbReference type="InterPro" id="IPR013767">
    <property type="entry name" value="PAS_fold"/>
</dbReference>
<feature type="domain" description="PAS" evidence="1">
    <location>
        <begin position="1"/>
        <end position="71"/>
    </location>
</feature>
<dbReference type="CDD" id="cd00130">
    <property type="entry name" value="PAS"/>
    <property type="match status" value="1"/>
</dbReference>
<comment type="caution">
    <text evidence="4">The sequence shown here is derived from an EMBL/GenBank/DDBJ whole genome shotgun (WGS) entry which is preliminary data.</text>
</comment>
<dbReference type="Pfam" id="PF00990">
    <property type="entry name" value="GGDEF"/>
    <property type="match status" value="1"/>
</dbReference>
<dbReference type="NCBIfam" id="TIGR00229">
    <property type="entry name" value="sensory_box"/>
    <property type="match status" value="1"/>
</dbReference>
<dbReference type="GO" id="GO:0003824">
    <property type="term" value="F:catalytic activity"/>
    <property type="evidence" value="ECO:0007669"/>
    <property type="project" value="UniProtKB-ARBA"/>
</dbReference>
<feature type="domain" description="PAC" evidence="2">
    <location>
        <begin position="76"/>
        <end position="128"/>
    </location>
</feature>
<dbReference type="InterPro" id="IPR000160">
    <property type="entry name" value="GGDEF_dom"/>
</dbReference>
<dbReference type="CDD" id="cd01949">
    <property type="entry name" value="GGDEF"/>
    <property type="match status" value="1"/>
</dbReference>
<dbReference type="FunFam" id="3.30.70.270:FF:000001">
    <property type="entry name" value="Diguanylate cyclase domain protein"/>
    <property type="match status" value="1"/>
</dbReference>
<evidence type="ECO:0000313" key="5">
    <source>
        <dbReference type="Proteomes" id="UP000294829"/>
    </source>
</evidence>
<dbReference type="InterPro" id="IPR052163">
    <property type="entry name" value="DGC-Regulatory_Protein"/>
</dbReference>
<dbReference type="SMART" id="SM00267">
    <property type="entry name" value="GGDEF"/>
    <property type="match status" value="1"/>
</dbReference>
<dbReference type="Proteomes" id="UP000294829">
    <property type="component" value="Unassembled WGS sequence"/>
</dbReference>
<dbReference type="InterPro" id="IPR029787">
    <property type="entry name" value="Nucleotide_cyclase"/>
</dbReference>
<dbReference type="InterPro" id="IPR001610">
    <property type="entry name" value="PAC"/>
</dbReference>
<sequence length="302" mass="33454">MAQITLNSIGDAVICTDMAGRIDYLNDAAEKITKWSKADARGQLLNTVFNIINADNREPKINTVELVLKNDHPIDLPINTILIRKDGSEIHIEDSASPIHNNLGSQYGVVIVFRDVSAAQDAASKLMYQAQHDNLTNLPNRLVLSDRIAHAIALAERNKSQFYVLFIDLDNFKKINDSLGHSIGDQLLKEVANRLVGCIRHSDTVSRQGGDEFIVLLSECQLQAEAAQITSKILATLLIPYRFAHTTFSISASIGISRYPIDGRDVAILINLADAAMYQAKKRGRNNFQFYEAGLEQLVPAR</sequence>
<dbReference type="Gene3D" id="3.30.70.270">
    <property type="match status" value="1"/>
</dbReference>
<evidence type="ECO:0000259" key="2">
    <source>
        <dbReference type="PROSITE" id="PS50113"/>
    </source>
</evidence>
<gene>
    <name evidence="4" type="ORF">E2I14_04915</name>
</gene>
<dbReference type="Gene3D" id="3.30.450.20">
    <property type="entry name" value="PAS domain"/>
    <property type="match status" value="1"/>
</dbReference>
<dbReference type="InterPro" id="IPR035965">
    <property type="entry name" value="PAS-like_dom_sf"/>
</dbReference>
<dbReference type="AlphaFoldDB" id="A0A4R5W3F8"/>
<dbReference type="NCBIfam" id="TIGR00254">
    <property type="entry name" value="GGDEF"/>
    <property type="match status" value="1"/>
</dbReference>
<dbReference type="PANTHER" id="PTHR46663:SF3">
    <property type="entry name" value="SLL0267 PROTEIN"/>
    <property type="match status" value="1"/>
</dbReference>
<keyword evidence="5" id="KW-1185">Reference proteome</keyword>
<protein>
    <submittedName>
        <fullName evidence="4">Diguanylate cyclase</fullName>
    </submittedName>
</protein>
<dbReference type="Pfam" id="PF00989">
    <property type="entry name" value="PAS"/>
    <property type="match status" value="1"/>
</dbReference>
<dbReference type="SUPFAM" id="SSF55785">
    <property type="entry name" value="PYP-like sensor domain (PAS domain)"/>
    <property type="match status" value="1"/>
</dbReference>
<dbReference type="PROSITE" id="PS50113">
    <property type="entry name" value="PAC"/>
    <property type="match status" value="1"/>
</dbReference>
<proteinExistence type="predicted"/>
<dbReference type="InterPro" id="IPR000700">
    <property type="entry name" value="PAS-assoc_C"/>
</dbReference>
<dbReference type="EMBL" id="SMYL01000002">
    <property type="protein sequence ID" value="TDK67112.1"/>
    <property type="molecule type" value="Genomic_DNA"/>
</dbReference>
<feature type="domain" description="GGDEF" evidence="3">
    <location>
        <begin position="160"/>
        <end position="293"/>
    </location>
</feature>
<dbReference type="GO" id="GO:0006355">
    <property type="term" value="P:regulation of DNA-templated transcription"/>
    <property type="evidence" value="ECO:0007669"/>
    <property type="project" value="InterPro"/>
</dbReference>
<evidence type="ECO:0000259" key="1">
    <source>
        <dbReference type="PROSITE" id="PS50112"/>
    </source>
</evidence>
<name>A0A4R5W3F8_9BURK</name>